<keyword evidence="1" id="KW-0175">Coiled coil</keyword>
<evidence type="ECO:0000313" key="3">
    <source>
        <dbReference type="Proteomes" id="UP000244803"/>
    </source>
</evidence>
<accession>A0A976M3X1</accession>
<organism evidence="2 3">
    <name type="scientific">Theileria orientalis</name>
    <dbReference type="NCBI Taxonomy" id="68886"/>
    <lineage>
        <taxon>Eukaryota</taxon>
        <taxon>Sar</taxon>
        <taxon>Alveolata</taxon>
        <taxon>Apicomplexa</taxon>
        <taxon>Aconoidasida</taxon>
        <taxon>Piroplasmida</taxon>
        <taxon>Theileriidae</taxon>
        <taxon>Theileria</taxon>
    </lineage>
</organism>
<sequence>MQKCYSYWFNHNINLYQENNLKLNGEVVTEASSEEFKECLTSLMNLYFMKDEELGSLESTKNPVITLDRELIISTRKWIDNNCVETDYIIDQMEKVKNKENVVMVDNFRYKLRRNDDLLVYNFSDQLLAALKPNTLFIGTTSDIYNSQHVVSWLSTLFGNVKTVSTSKSPKFKLLTTYGSLDVFTESQETYATKFNKLHGSDIKELWEYFTKKSNLVKLTNVNPELNKVIARAIKDSLSYFGIRTYHSLIRTSPKVRNIFKPYLRELRMTEDFSKADDKVDYLLNYIIDVSKNKTLSKLIKILNLNSVIKQQQFPGVDGLLTYIKKESLYPAVIYKFNGQLTELIYKFYRYFKENELSEEKFIKENYDEDLKLELMSHLPLNKQMDSNAELGYLNQNLNSHLDNLNIMRRYLLERGMCVLSLDDSDEYKILVKRNIDNLKIVVSNMKVASASHYIFLDSVLKTKSGSNMMTNATLYTLTQGSNLVTFTMDMEYMLHNFRALVSPLYLNLNKMKLEDNEQSEINESLSKRSFGTYLRDCKKAYNDSSPDVFELFNLHNKLEKYLRSKNIDTTRLRELDRTMKRSKEKINQIRYSLLSKHRFKSYLIETIMRRIPMRGSIVLGIDNKQYKVLDAVDEPYKCLSIKEVPSKVAELQEIAISQEPADTSATESTETQSEVEEDVMFKTINNFNKKRGICVLLKDVEDGDKIITEMSFIKDIIRLEDPEKVENDIDIESMPIEVENMYGYEIKPENDYKDYFSTRDITINCISLNKEREPDSPKLSSVIPGELKERMQRNVYEYERSVKEMEKMITRAMEKEEIAEDKVKNESTDLKNTCEEYVELDKKLKNVNLEQIMREHRFKRAFFGI</sequence>
<dbReference type="AlphaFoldDB" id="A0A976M3X1"/>
<feature type="coiled-coil region" evidence="1">
    <location>
        <begin position="789"/>
        <end position="851"/>
    </location>
</feature>
<protein>
    <submittedName>
        <fullName evidence="2">Uncharacterized protein</fullName>
    </submittedName>
</protein>
<dbReference type="Proteomes" id="UP000244803">
    <property type="component" value="Chromosome 1"/>
</dbReference>
<reference evidence="2" key="1">
    <citation type="submission" date="2022-07" db="EMBL/GenBank/DDBJ databases">
        <title>Evaluation of T. orientalis genome assembly methods using nanopore sequencing and analysis of variation between genomes.</title>
        <authorList>
            <person name="Yam J."/>
            <person name="Micallef M.L."/>
            <person name="Liu M."/>
            <person name="Djordjevic S.P."/>
            <person name="Bogema D.R."/>
            <person name="Jenkins C."/>
        </authorList>
    </citation>
    <scope>NUCLEOTIDE SEQUENCE</scope>
    <source>
        <strain evidence="2">Fish Creek</strain>
    </source>
</reference>
<evidence type="ECO:0000313" key="2">
    <source>
        <dbReference type="EMBL" id="UKJ87881.2"/>
    </source>
</evidence>
<gene>
    <name evidence="2" type="ORF">MACJ_000321</name>
</gene>
<name>A0A976M3X1_THEOR</name>
<dbReference type="OrthoDB" id="10387835at2759"/>
<proteinExistence type="predicted"/>
<dbReference type="EMBL" id="CP056065">
    <property type="protein sequence ID" value="UKJ87881.2"/>
    <property type="molecule type" value="Genomic_DNA"/>
</dbReference>
<evidence type="ECO:0000256" key="1">
    <source>
        <dbReference type="SAM" id="Coils"/>
    </source>
</evidence>